<organism evidence="2">
    <name type="scientific">marine sediment metagenome</name>
    <dbReference type="NCBI Taxonomy" id="412755"/>
    <lineage>
        <taxon>unclassified sequences</taxon>
        <taxon>metagenomes</taxon>
        <taxon>ecological metagenomes</taxon>
    </lineage>
</organism>
<keyword evidence="1" id="KW-0812">Transmembrane</keyword>
<feature type="transmembrane region" description="Helical" evidence="1">
    <location>
        <begin position="12"/>
        <end position="30"/>
    </location>
</feature>
<protein>
    <submittedName>
        <fullName evidence="2">Uncharacterized protein</fullName>
    </submittedName>
</protein>
<evidence type="ECO:0000313" key="2">
    <source>
        <dbReference type="EMBL" id="GAH27556.1"/>
    </source>
</evidence>
<gene>
    <name evidence="2" type="ORF">S03H2_09965</name>
</gene>
<dbReference type="EMBL" id="BARU01005158">
    <property type="protein sequence ID" value="GAH27556.1"/>
    <property type="molecule type" value="Genomic_DNA"/>
</dbReference>
<comment type="caution">
    <text evidence="2">The sequence shown here is derived from an EMBL/GenBank/DDBJ whole genome shotgun (WGS) entry which is preliminary data.</text>
</comment>
<feature type="transmembrane region" description="Helical" evidence="1">
    <location>
        <begin position="78"/>
        <end position="97"/>
    </location>
</feature>
<reference evidence="2" key="1">
    <citation type="journal article" date="2014" name="Front. Microbiol.">
        <title>High frequency of phylogenetically diverse reductive dehalogenase-homologous genes in deep subseafloor sedimentary metagenomes.</title>
        <authorList>
            <person name="Kawai M."/>
            <person name="Futagami T."/>
            <person name="Toyoda A."/>
            <person name="Takaki Y."/>
            <person name="Nishi S."/>
            <person name="Hori S."/>
            <person name="Arai W."/>
            <person name="Tsubouchi T."/>
            <person name="Morono Y."/>
            <person name="Uchiyama I."/>
            <person name="Ito T."/>
            <person name="Fujiyama A."/>
            <person name="Inagaki F."/>
            <person name="Takami H."/>
        </authorList>
    </citation>
    <scope>NUCLEOTIDE SEQUENCE</scope>
    <source>
        <strain evidence="2">Expedition CK06-06</strain>
    </source>
</reference>
<keyword evidence="1" id="KW-1133">Transmembrane helix</keyword>
<dbReference type="AlphaFoldDB" id="X1E2R7"/>
<evidence type="ECO:0000256" key="1">
    <source>
        <dbReference type="SAM" id="Phobius"/>
    </source>
</evidence>
<sequence>MGKEISTGLKYILLVHFILGLIIGVIFLFFPKEYCDLFSIPINDHGMYRLVGAASLALGFSSYLAYRNHDWDVVKLFVQMELIWLIGANIGMMWWLFTGGPVMAWLIEIMFIFFLVAFLFFYFQEKK</sequence>
<keyword evidence="1" id="KW-0472">Membrane</keyword>
<feature type="transmembrane region" description="Helical" evidence="1">
    <location>
        <begin position="50"/>
        <end position="66"/>
    </location>
</feature>
<proteinExistence type="predicted"/>
<feature type="transmembrane region" description="Helical" evidence="1">
    <location>
        <begin position="103"/>
        <end position="123"/>
    </location>
</feature>
<accession>X1E2R7</accession>
<name>X1E2R7_9ZZZZ</name>